<organism evidence="1 2">
    <name type="scientific">Neotamlana sedimentorum</name>
    <dbReference type="NCBI Taxonomy" id="1435349"/>
    <lineage>
        <taxon>Bacteria</taxon>
        <taxon>Pseudomonadati</taxon>
        <taxon>Bacteroidota</taxon>
        <taxon>Flavobacteriia</taxon>
        <taxon>Flavobacteriales</taxon>
        <taxon>Flavobacteriaceae</taxon>
        <taxon>Neotamlana</taxon>
    </lineage>
</organism>
<comment type="caution">
    <text evidence="1">The sequence shown here is derived from an EMBL/GenBank/DDBJ whole genome shotgun (WGS) entry which is preliminary data.</text>
</comment>
<sequence length="312" mass="36335">MLFTLNIRHKLLLSFIFLSVILKSCKSETKNNAILTDNVNNEKSKDFKNHIAKPKQPLSQNFKAYWYAGEAEISSYRLQQYRYGELREGTAVLVYVTEDFLPIKQVKADKQNSKNIPVLKLNATKNFITGIYPYSIMQSTFYPVANNQHALKVSASIQEWCGHVYTQLNNRNNFEITTHSYFENDADYNLVLDKNFLENELWTQLRIAPSLLPTGNLQIIPSLETLRLHHFKLKTYAAYATLGPNTYKINYPELNRTLIINFNQNFPYDILSWEETVNNNTTKAIKLKTIKTNYWNKKSIQNETLRDTLLLN</sequence>
<name>A0A0D7WAJ1_9FLAO</name>
<evidence type="ECO:0000313" key="2">
    <source>
        <dbReference type="Proteomes" id="UP000032578"/>
    </source>
</evidence>
<dbReference type="OrthoDB" id="5496093at2"/>
<protein>
    <submittedName>
        <fullName evidence="1">Septum formation inhibitor Maf</fullName>
    </submittedName>
</protein>
<dbReference type="RefSeq" id="WP_044632034.1">
    <property type="nucleotide sequence ID" value="NZ_JTDW01000004.1"/>
</dbReference>
<accession>A0A0D7WAJ1</accession>
<gene>
    <name evidence="1" type="ORF">PW52_06090</name>
</gene>
<dbReference type="STRING" id="1435349.PW52_06090"/>
<dbReference type="Proteomes" id="UP000032578">
    <property type="component" value="Unassembled WGS sequence"/>
</dbReference>
<dbReference type="EMBL" id="JTDW01000004">
    <property type="protein sequence ID" value="KJD36171.1"/>
    <property type="molecule type" value="Genomic_DNA"/>
</dbReference>
<reference evidence="1 2" key="1">
    <citation type="submission" date="2014-11" db="EMBL/GenBank/DDBJ databases">
        <title>Tamlana sedimentorum sp. nov., isolated from shallow sand sediments of the Sea of Japan.</title>
        <authorList>
            <person name="Romanenko L.A."/>
        </authorList>
    </citation>
    <scope>NUCLEOTIDE SEQUENCE [LARGE SCALE GENOMIC DNA]</scope>
    <source>
        <strain evidence="1 2">JCM 19808</strain>
    </source>
</reference>
<proteinExistence type="predicted"/>
<evidence type="ECO:0000313" key="1">
    <source>
        <dbReference type="EMBL" id="KJD36171.1"/>
    </source>
</evidence>
<dbReference type="AlphaFoldDB" id="A0A0D7WAJ1"/>
<dbReference type="PATRIC" id="fig|1435349.4.peg.2177"/>
<keyword evidence="2" id="KW-1185">Reference proteome</keyword>